<dbReference type="InterPro" id="IPR001959">
    <property type="entry name" value="Transposase"/>
</dbReference>
<dbReference type="InterPro" id="IPR051399">
    <property type="entry name" value="RNA-guided_DNA_endo/Transpos"/>
</dbReference>
<dbReference type="EMBL" id="GG693875">
    <property type="protein sequence ID" value="EES52535.1"/>
    <property type="molecule type" value="Genomic_DNA"/>
</dbReference>
<evidence type="ECO:0000256" key="4">
    <source>
        <dbReference type="ARBA" id="ARBA00022723"/>
    </source>
</evidence>
<evidence type="ECO:0000313" key="11">
    <source>
        <dbReference type="EMBL" id="EES52535.1"/>
    </source>
</evidence>
<dbReference type="Pfam" id="PF07282">
    <property type="entry name" value="Cas12f1-like_TNB"/>
    <property type="match status" value="1"/>
</dbReference>
<keyword evidence="6" id="KW-0238">DNA-binding</keyword>
<keyword evidence="4" id="KW-0479">Metal-binding</keyword>
<keyword evidence="12" id="KW-1185">Reference proteome</keyword>
<dbReference type="AlphaFoldDB" id="C6HXS3"/>
<dbReference type="PANTHER" id="PTHR30405:SF25">
    <property type="entry name" value="RNA-GUIDED DNA ENDONUCLEASE INSQ-RELATED"/>
    <property type="match status" value="1"/>
</dbReference>
<feature type="domain" description="Probable transposase IS891/IS1136/IS1341" evidence="8">
    <location>
        <begin position="175"/>
        <end position="297"/>
    </location>
</feature>
<feature type="domain" description="Transposase putative helix-turn-helix" evidence="10">
    <location>
        <begin position="1"/>
        <end position="46"/>
    </location>
</feature>
<dbReference type="Pfam" id="PF12323">
    <property type="entry name" value="HTH_OrfB_IS605"/>
    <property type="match status" value="1"/>
</dbReference>
<evidence type="ECO:0000256" key="3">
    <source>
        <dbReference type="ARBA" id="ARBA00022578"/>
    </source>
</evidence>
<dbReference type="Pfam" id="PF01385">
    <property type="entry name" value="OrfB_IS605"/>
    <property type="match status" value="1"/>
</dbReference>
<dbReference type="GO" id="GO:0032196">
    <property type="term" value="P:transposition"/>
    <property type="evidence" value="ECO:0007669"/>
    <property type="project" value="UniProtKB-KW"/>
</dbReference>
<name>C6HXS3_9BACT</name>
<dbReference type="GO" id="GO:0006310">
    <property type="term" value="P:DNA recombination"/>
    <property type="evidence" value="ECO:0007669"/>
    <property type="project" value="UniProtKB-KW"/>
</dbReference>
<evidence type="ECO:0000259" key="8">
    <source>
        <dbReference type="Pfam" id="PF01385"/>
    </source>
</evidence>
<evidence type="ECO:0000313" key="12">
    <source>
        <dbReference type="Proteomes" id="UP000009374"/>
    </source>
</evidence>
<dbReference type="PANTHER" id="PTHR30405">
    <property type="entry name" value="TRANSPOSASE"/>
    <property type="match status" value="1"/>
</dbReference>
<evidence type="ECO:0000256" key="6">
    <source>
        <dbReference type="ARBA" id="ARBA00023125"/>
    </source>
</evidence>
<dbReference type="Proteomes" id="UP000009374">
    <property type="component" value="Unassembled WGS sequence"/>
</dbReference>
<comment type="similarity">
    <text evidence="1">In the C-terminal section; belongs to the transposase 35 family.</text>
</comment>
<organism evidence="11 12">
    <name type="scientific">Leptospirillum ferrodiazotrophum</name>
    <dbReference type="NCBI Taxonomy" id="412449"/>
    <lineage>
        <taxon>Bacteria</taxon>
        <taxon>Pseudomonadati</taxon>
        <taxon>Nitrospirota</taxon>
        <taxon>Nitrospiria</taxon>
        <taxon>Nitrospirales</taxon>
        <taxon>Nitrospiraceae</taxon>
        <taxon>Leptospirillum</taxon>
    </lineage>
</organism>
<keyword evidence="7" id="KW-0233">DNA recombination</keyword>
<evidence type="ECO:0000256" key="2">
    <source>
        <dbReference type="ARBA" id="ARBA00011044"/>
    </source>
</evidence>
<evidence type="ECO:0000259" key="9">
    <source>
        <dbReference type="Pfam" id="PF07282"/>
    </source>
</evidence>
<evidence type="ECO:0000256" key="7">
    <source>
        <dbReference type="ARBA" id="ARBA00023172"/>
    </source>
</evidence>
<gene>
    <name evidence="11" type="ORF">UBAL3_93200035</name>
</gene>
<comment type="similarity">
    <text evidence="2">In the N-terminal section; belongs to the transposase 2 family.</text>
</comment>
<dbReference type="GO" id="GO:0032259">
    <property type="term" value="P:methylation"/>
    <property type="evidence" value="ECO:0007669"/>
    <property type="project" value="UniProtKB-KW"/>
</dbReference>
<dbReference type="GO" id="GO:0008168">
    <property type="term" value="F:methyltransferase activity"/>
    <property type="evidence" value="ECO:0007669"/>
    <property type="project" value="UniProtKB-KW"/>
</dbReference>
<evidence type="ECO:0000256" key="5">
    <source>
        <dbReference type="ARBA" id="ARBA00022833"/>
    </source>
</evidence>
<keyword evidence="3" id="KW-0815">Transposition</keyword>
<dbReference type="GO" id="GO:0046872">
    <property type="term" value="F:metal ion binding"/>
    <property type="evidence" value="ECO:0007669"/>
    <property type="project" value="UniProtKB-KW"/>
</dbReference>
<dbReference type="InterPro" id="IPR010095">
    <property type="entry name" value="Cas12f1-like_TNB"/>
</dbReference>
<dbReference type="InterPro" id="IPR021027">
    <property type="entry name" value="Transposase_put_HTH"/>
</dbReference>
<keyword evidence="11" id="KW-0808">Transferase</keyword>
<sequence>MKRIQAFKLRLVPTIEQERLLSRHAGCVRFVWNKALDLQTRRLEAGMPLLSYGDLAKILTLWRSSKEYGFLSSGPVHPQQQTLKNLDRAIWEALDRTNPKRFPRFKRKGEGDSLRYPDPLQVKLDLATRDAEGRNLLPRIFFPKVGWVKVRLSRPVVGEIRNATVTRKAGRWAVSIQTERNVQEPTPRTSPEIGLDLGVVSFATLSDGTRIHPDERLLRAMERAEVRLRWEQRKLSRKYRKGPKSRNFAKQKLRVARAFEEVANMRQDFLHKTSTATGETQAVVYVEDLKIRNMTRSARGTRETPGRNVRQKSGLNRSILSQGWGTFLSFLEDKLTRRGGRLVRVDPRNTSRTCSDCGHVSAENRPDQATFRCVSCGHADHADVNAAKNILRAGHARRACSPGQPGEFVA</sequence>
<dbReference type="NCBIfam" id="NF040570">
    <property type="entry name" value="guided_TnpB"/>
    <property type="match status" value="1"/>
</dbReference>
<reference evidence="11 12" key="1">
    <citation type="journal article" date="2009" name="Appl. Environ. Microbiol.">
        <title>Community genomic and proteomic analyses of chemoautotrophic iron-oxidizing "Leptospirillum rubarum" (Group II) and "Leptospirillum ferrodiazotrophum" (Group III) bacteria in acid mine drainage biofilms.</title>
        <authorList>
            <person name="Goltsman D.S."/>
            <person name="Denef V.J."/>
            <person name="Singer S.W."/>
            <person name="VerBerkmoes N.C."/>
            <person name="Lefsrud M."/>
            <person name="Mueller R.S."/>
            <person name="Dick G.J."/>
            <person name="Sun C.L."/>
            <person name="Wheeler K.E."/>
            <person name="Zemla A."/>
            <person name="Baker B.J."/>
            <person name="Hauser L."/>
            <person name="Land M."/>
            <person name="Shah M.B."/>
            <person name="Thelen M.P."/>
            <person name="Hettich R.L."/>
            <person name="Banfield J.F."/>
        </authorList>
    </citation>
    <scope>NUCLEOTIDE SEQUENCE [LARGE SCALE GENOMIC DNA]</scope>
</reference>
<keyword evidence="11" id="KW-0489">Methyltransferase</keyword>
<protein>
    <submittedName>
        <fullName evidence="11">DNA (Cytosine-5-)-methyltransferase</fullName>
    </submittedName>
</protein>
<evidence type="ECO:0000259" key="10">
    <source>
        <dbReference type="Pfam" id="PF12323"/>
    </source>
</evidence>
<accession>C6HXS3</accession>
<proteinExistence type="inferred from homology"/>
<keyword evidence="5" id="KW-0862">Zinc</keyword>
<evidence type="ECO:0000256" key="1">
    <source>
        <dbReference type="ARBA" id="ARBA00008761"/>
    </source>
</evidence>
<dbReference type="GO" id="GO:0003677">
    <property type="term" value="F:DNA binding"/>
    <property type="evidence" value="ECO:0007669"/>
    <property type="project" value="UniProtKB-KW"/>
</dbReference>
<feature type="domain" description="Cas12f1-like TNB" evidence="9">
    <location>
        <begin position="324"/>
        <end position="390"/>
    </location>
</feature>